<organism evidence="3 4">
    <name type="scientific">Coemansia interrupta</name>
    <dbReference type="NCBI Taxonomy" id="1126814"/>
    <lineage>
        <taxon>Eukaryota</taxon>
        <taxon>Fungi</taxon>
        <taxon>Fungi incertae sedis</taxon>
        <taxon>Zoopagomycota</taxon>
        <taxon>Kickxellomycotina</taxon>
        <taxon>Kickxellomycetes</taxon>
        <taxon>Kickxellales</taxon>
        <taxon>Kickxellaceae</taxon>
        <taxon>Coemansia</taxon>
    </lineage>
</organism>
<dbReference type="GO" id="GO:0005634">
    <property type="term" value="C:nucleus"/>
    <property type="evidence" value="ECO:0007669"/>
    <property type="project" value="TreeGrafter"/>
</dbReference>
<dbReference type="InterPro" id="IPR005645">
    <property type="entry name" value="FSH-like_dom"/>
</dbReference>
<dbReference type="EMBL" id="JANBUM010000470">
    <property type="protein sequence ID" value="KAJ2776722.1"/>
    <property type="molecule type" value="Genomic_DNA"/>
</dbReference>
<proteinExistence type="predicted"/>
<keyword evidence="4" id="KW-1185">Reference proteome</keyword>
<dbReference type="SUPFAM" id="SSF53474">
    <property type="entry name" value="alpha/beta-Hydrolases"/>
    <property type="match status" value="1"/>
</dbReference>
<dbReference type="Pfam" id="PF03959">
    <property type="entry name" value="FSH1"/>
    <property type="match status" value="1"/>
</dbReference>
<comment type="caution">
    <text evidence="3">The sequence shown here is derived from an EMBL/GenBank/DDBJ whole genome shotgun (WGS) entry which is preliminary data.</text>
</comment>
<keyword evidence="1" id="KW-0378">Hydrolase</keyword>
<gene>
    <name evidence="3" type="ORF">GGI15_004759</name>
</gene>
<dbReference type="Proteomes" id="UP001140172">
    <property type="component" value="Unassembled WGS sequence"/>
</dbReference>
<evidence type="ECO:0000259" key="2">
    <source>
        <dbReference type="Pfam" id="PF03959"/>
    </source>
</evidence>
<feature type="domain" description="Serine hydrolase" evidence="2">
    <location>
        <begin position="10"/>
        <end position="225"/>
    </location>
</feature>
<protein>
    <recommendedName>
        <fullName evidence="2">Serine hydrolase domain-containing protein</fullName>
    </recommendedName>
</protein>
<dbReference type="OrthoDB" id="414698at2759"/>
<dbReference type="Gene3D" id="3.40.50.1820">
    <property type="entry name" value="alpha/beta hydrolase"/>
    <property type="match status" value="1"/>
</dbReference>
<reference evidence="3" key="1">
    <citation type="submission" date="2022-07" db="EMBL/GenBank/DDBJ databases">
        <title>Phylogenomic reconstructions and comparative analyses of Kickxellomycotina fungi.</title>
        <authorList>
            <person name="Reynolds N.K."/>
            <person name="Stajich J.E."/>
            <person name="Barry K."/>
            <person name="Grigoriev I.V."/>
            <person name="Crous P."/>
            <person name="Smith M.E."/>
        </authorList>
    </citation>
    <scope>NUCLEOTIDE SEQUENCE</scope>
    <source>
        <strain evidence="3">BCRC 34489</strain>
    </source>
</reference>
<evidence type="ECO:0000313" key="3">
    <source>
        <dbReference type="EMBL" id="KAJ2776722.1"/>
    </source>
</evidence>
<dbReference type="GO" id="GO:0005737">
    <property type="term" value="C:cytoplasm"/>
    <property type="evidence" value="ECO:0007669"/>
    <property type="project" value="TreeGrafter"/>
</dbReference>
<dbReference type="InterPro" id="IPR029058">
    <property type="entry name" value="AB_hydrolase_fold"/>
</dbReference>
<dbReference type="AlphaFoldDB" id="A0A9W8H7G4"/>
<accession>A0A9W8H7G4</accession>
<dbReference type="InterPro" id="IPR050593">
    <property type="entry name" value="LovG"/>
</dbReference>
<name>A0A9W8H7G4_9FUNG</name>
<dbReference type="PANTHER" id="PTHR48070:SF6">
    <property type="entry name" value="ESTERASE OVCA2"/>
    <property type="match status" value="1"/>
</dbReference>
<sequence length="238" mass="26596">MVVSTAPKPSLRVLCLHGYAQDVSIFRSTLRYHMEELGDAVEFVYVTGPNKLLPYDMDGMENMARMAAIKSGKAVSRDMRSWYYLQSADPEIVNGLEKSFDYLANVLENQGPFDGIIGFSQGKYDGGLMAALITSMLEHRNPLLDTNHPAFKFAIISSGYKLTDAKWTHLYDLPILTPSLHVYGVLDGMIAPNRSMDLRDVFVAPNELCFVGAHFVPKTRMAVETISDFVMQFAPLDK</sequence>
<evidence type="ECO:0000256" key="1">
    <source>
        <dbReference type="ARBA" id="ARBA00022801"/>
    </source>
</evidence>
<evidence type="ECO:0000313" key="4">
    <source>
        <dbReference type="Proteomes" id="UP001140172"/>
    </source>
</evidence>
<dbReference type="PANTHER" id="PTHR48070">
    <property type="entry name" value="ESTERASE OVCA2"/>
    <property type="match status" value="1"/>
</dbReference>
<dbReference type="GO" id="GO:0016787">
    <property type="term" value="F:hydrolase activity"/>
    <property type="evidence" value="ECO:0007669"/>
    <property type="project" value="UniProtKB-KW"/>
</dbReference>